<sequence>MGKKTWTEEQERFLEDNINIMTYEKLARKLNRSVNAVAAKAKTIGLNKKESRDIKMLRAEAKLESNGRRKMKEFNFKINIGEKVLITTREYKQINKLRGKVISKNKNFITVQSKHYKESFLIRDFYCGMAHIG</sequence>
<dbReference type="Proteomes" id="UP000027937">
    <property type="component" value="Unassembled WGS sequence"/>
</dbReference>
<name>A0ABR4TGT2_CLOHA</name>
<evidence type="ECO:0008006" key="3">
    <source>
        <dbReference type="Google" id="ProtNLM"/>
    </source>
</evidence>
<organism evidence="1 2">
    <name type="scientific">Clostridium haemolyticum NCTC 9693</name>
    <dbReference type="NCBI Taxonomy" id="1443114"/>
    <lineage>
        <taxon>Bacteria</taxon>
        <taxon>Bacillati</taxon>
        <taxon>Bacillota</taxon>
        <taxon>Clostridia</taxon>
        <taxon>Eubacteriales</taxon>
        <taxon>Clostridiaceae</taxon>
        <taxon>Clostridium</taxon>
    </lineage>
</organism>
<keyword evidence="2" id="KW-1185">Reference proteome</keyword>
<evidence type="ECO:0000313" key="1">
    <source>
        <dbReference type="EMBL" id="KEI18222.1"/>
    </source>
</evidence>
<reference evidence="1 2" key="1">
    <citation type="submission" date="2014-02" db="EMBL/GenBank/DDBJ databases">
        <title>Plasmidome dynamics in the species complex Clostridium novyi sensu lato converts strains of independent lineages into distinctly different pathogens.</title>
        <authorList>
            <person name="Skarin H."/>
            <person name="Segerman B."/>
        </authorList>
    </citation>
    <scope>NUCLEOTIDE SEQUENCE [LARGE SCALE GENOMIC DNA]</scope>
    <source>
        <strain evidence="1 2">NCTC 9693</strain>
    </source>
</reference>
<gene>
    <name evidence="1" type="ORF">Z960_03590</name>
</gene>
<comment type="caution">
    <text evidence="1">The sequence shown here is derived from an EMBL/GenBank/DDBJ whole genome shotgun (WGS) entry which is preliminary data.</text>
</comment>
<dbReference type="RefSeq" id="WP_039222565.1">
    <property type="nucleotide sequence ID" value="NZ_JENX01000026.1"/>
</dbReference>
<dbReference type="EMBL" id="JENX01000026">
    <property type="protein sequence ID" value="KEI18222.1"/>
    <property type="molecule type" value="Genomic_DNA"/>
</dbReference>
<evidence type="ECO:0000313" key="2">
    <source>
        <dbReference type="Proteomes" id="UP000027937"/>
    </source>
</evidence>
<protein>
    <recommendedName>
        <fullName evidence="3">Phage protein</fullName>
    </recommendedName>
</protein>
<accession>A0ABR4TGT2</accession>
<proteinExistence type="predicted"/>